<accession>A0A383E5J3</accession>
<sequence>MKNIYLEKSLGIDIREHSVCLTLLGKTLYRTDILASKYITIQPLAEGNE</sequence>
<organism evidence="1">
    <name type="scientific">marine metagenome</name>
    <dbReference type="NCBI Taxonomy" id="408172"/>
    <lineage>
        <taxon>unclassified sequences</taxon>
        <taxon>metagenomes</taxon>
        <taxon>ecological metagenomes</taxon>
    </lineage>
</organism>
<gene>
    <name evidence="1" type="ORF">METZ01_LOCUS504723</name>
</gene>
<dbReference type="AlphaFoldDB" id="A0A383E5J3"/>
<feature type="non-terminal residue" evidence="1">
    <location>
        <position position="49"/>
    </location>
</feature>
<proteinExistence type="predicted"/>
<reference evidence="1" key="1">
    <citation type="submission" date="2018-05" db="EMBL/GenBank/DDBJ databases">
        <authorList>
            <person name="Lanie J.A."/>
            <person name="Ng W.-L."/>
            <person name="Kazmierczak K.M."/>
            <person name="Andrzejewski T.M."/>
            <person name="Davidsen T.M."/>
            <person name="Wayne K.J."/>
            <person name="Tettelin H."/>
            <person name="Glass J.I."/>
            <person name="Rusch D."/>
            <person name="Podicherti R."/>
            <person name="Tsui H.-C.T."/>
            <person name="Winkler M.E."/>
        </authorList>
    </citation>
    <scope>NUCLEOTIDE SEQUENCE</scope>
</reference>
<dbReference type="EMBL" id="UINC01222898">
    <property type="protein sequence ID" value="SVE51869.1"/>
    <property type="molecule type" value="Genomic_DNA"/>
</dbReference>
<name>A0A383E5J3_9ZZZZ</name>
<protein>
    <submittedName>
        <fullName evidence="1">Uncharacterized protein</fullName>
    </submittedName>
</protein>
<evidence type="ECO:0000313" key="1">
    <source>
        <dbReference type="EMBL" id="SVE51869.1"/>
    </source>
</evidence>